<gene>
    <name evidence="2" type="ORF">V6N12_059971</name>
</gene>
<organism evidence="2 3">
    <name type="scientific">Hibiscus sabdariffa</name>
    <name type="common">roselle</name>
    <dbReference type="NCBI Taxonomy" id="183260"/>
    <lineage>
        <taxon>Eukaryota</taxon>
        <taxon>Viridiplantae</taxon>
        <taxon>Streptophyta</taxon>
        <taxon>Embryophyta</taxon>
        <taxon>Tracheophyta</taxon>
        <taxon>Spermatophyta</taxon>
        <taxon>Magnoliopsida</taxon>
        <taxon>eudicotyledons</taxon>
        <taxon>Gunneridae</taxon>
        <taxon>Pentapetalae</taxon>
        <taxon>rosids</taxon>
        <taxon>malvids</taxon>
        <taxon>Malvales</taxon>
        <taxon>Malvaceae</taxon>
        <taxon>Malvoideae</taxon>
        <taxon>Hibiscus</taxon>
    </lineage>
</organism>
<name>A0ABR2D326_9ROSI</name>
<comment type="caution">
    <text evidence="2">The sequence shown here is derived from an EMBL/GenBank/DDBJ whole genome shotgun (WGS) entry which is preliminary data.</text>
</comment>
<reference evidence="2 3" key="1">
    <citation type="journal article" date="2024" name="G3 (Bethesda)">
        <title>Genome assembly of Hibiscus sabdariffa L. provides insights into metabolisms of medicinal natural products.</title>
        <authorList>
            <person name="Kim T."/>
        </authorList>
    </citation>
    <scope>NUCLEOTIDE SEQUENCE [LARGE SCALE GENOMIC DNA]</scope>
    <source>
        <strain evidence="2">TK-2024</strain>
        <tissue evidence="2">Old leaves</tissue>
    </source>
</reference>
<feature type="region of interest" description="Disordered" evidence="1">
    <location>
        <begin position="97"/>
        <end position="127"/>
    </location>
</feature>
<dbReference type="PANTHER" id="PTHR34780:SF2">
    <property type="entry name" value="GENOME ASSEMBLY, CHROMOSOME: A02"/>
    <property type="match status" value="1"/>
</dbReference>
<evidence type="ECO:0000313" key="2">
    <source>
        <dbReference type="EMBL" id="KAK8529184.1"/>
    </source>
</evidence>
<evidence type="ECO:0000313" key="3">
    <source>
        <dbReference type="Proteomes" id="UP001472677"/>
    </source>
</evidence>
<evidence type="ECO:0000256" key="1">
    <source>
        <dbReference type="SAM" id="MobiDB-lite"/>
    </source>
</evidence>
<keyword evidence="3" id="KW-1185">Reference proteome</keyword>
<dbReference type="Proteomes" id="UP001472677">
    <property type="component" value="Unassembled WGS sequence"/>
</dbReference>
<dbReference type="PANTHER" id="PTHR34780">
    <property type="entry name" value="OS08G0427800 PROTEIN"/>
    <property type="match status" value="1"/>
</dbReference>
<protein>
    <submittedName>
        <fullName evidence="2">Uncharacterized protein</fullName>
    </submittedName>
</protein>
<feature type="region of interest" description="Disordered" evidence="1">
    <location>
        <begin position="178"/>
        <end position="201"/>
    </location>
</feature>
<dbReference type="EMBL" id="JBBPBM010000036">
    <property type="protein sequence ID" value="KAK8529184.1"/>
    <property type="molecule type" value="Genomic_DNA"/>
</dbReference>
<sequence>MFSFLLRVGKVNRISIAALAKANNVFASTHNPLNTYKSQSNKQIPPTLPYVKRQLGNSSHPFPFYNNTWPIPIMKIIKILGKDRKQVYKAFGVKSQEEKKGGGGFSSGSEVENMEQRKTSGSHENSIISNNNKSVIREEDGYKGVPIHSQVVKIKQEFEKIKHPSLQQPDMRRVLRDITRHRSRSPSPLGLAERPISVGNS</sequence>
<accession>A0ABR2D326</accession>
<proteinExistence type="predicted"/>